<dbReference type="PANTHER" id="PTHR46532">
    <property type="entry name" value="MALE FERTILITY FACTOR KL5"/>
    <property type="match status" value="1"/>
</dbReference>
<dbReference type="GO" id="GO:0051959">
    <property type="term" value="F:dynein light intermediate chain binding"/>
    <property type="evidence" value="ECO:0007669"/>
    <property type="project" value="InterPro"/>
</dbReference>
<organism evidence="3 4">
    <name type="scientific">Polypterus senegalus</name>
    <name type="common">Senegal bichir</name>
    <dbReference type="NCBI Taxonomy" id="55291"/>
    <lineage>
        <taxon>Eukaryota</taxon>
        <taxon>Metazoa</taxon>
        <taxon>Chordata</taxon>
        <taxon>Craniata</taxon>
        <taxon>Vertebrata</taxon>
        <taxon>Euteleostomi</taxon>
        <taxon>Actinopterygii</taxon>
        <taxon>Polypteriformes</taxon>
        <taxon>Polypteridae</taxon>
        <taxon>Polypterus</taxon>
    </lineage>
</organism>
<dbReference type="GO" id="GO:0045505">
    <property type="term" value="F:dynein intermediate chain binding"/>
    <property type="evidence" value="ECO:0007669"/>
    <property type="project" value="InterPro"/>
</dbReference>
<dbReference type="Pfam" id="PF08385">
    <property type="entry name" value="DHC_N1"/>
    <property type="match status" value="1"/>
</dbReference>
<protein>
    <submittedName>
        <fullName evidence="3">DYH5 protein</fullName>
    </submittedName>
</protein>
<evidence type="ECO:0000256" key="1">
    <source>
        <dbReference type="SAM" id="Coils"/>
    </source>
</evidence>
<feature type="coiled-coil region" evidence="1">
    <location>
        <begin position="181"/>
        <end position="215"/>
    </location>
</feature>
<dbReference type="Proteomes" id="UP000886611">
    <property type="component" value="Unassembled WGS sequence"/>
</dbReference>
<dbReference type="GO" id="GO:0007018">
    <property type="term" value="P:microtubule-based movement"/>
    <property type="evidence" value="ECO:0007669"/>
    <property type="project" value="InterPro"/>
</dbReference>
<dbReference type="EMBL" id="JAATIS010007298">
    <property type="protein sequence ID" value="KAG2458607.1"/>
    <property type="molecule type" value="Genomic_DNA"/>
</dbReference>
<keyword evidence="1" id="KW-0175">Coiled coil</keyword>
<comment type="caution">
    <text evidence="3">The sequence shown here is derived from an EMBL/GenBank/DDBJ whole genome shotgun (WGS) entry which is preliminary data.</text>
</comment>
<feature type="non-terminal residue" evidence="3">
    <location>
        <position position="1"/>
    </location>
</feature>
<evidence type="ECO:0000313" key="4">
    <source>
        <dbReference type="Proteomes" id="UP000886611"/>
    </source>
</evidence>
<dbReference type="GO" id="GO:0005858">
    <property type="term" value="C:axonemal dynein complex"/>
    <property type="evidence" value="ECO:0007669"/>
    <property type="project" value="TreeGrafter"/>
</dbReference>
<keyword evidence="4" id="KW-1185">Reference proteome</keyword>
<reference evidence="3 4" key="1">
    <citation type="journal article" date="2021" name="Cell">
        <title>Tracing the genetic footprints of vertebrate landing in non-teleost ray-finned fishes.</title>
        <authorList>
            <person name="Bi X."/>
            <person name="Wang K."/>
            <person name="Yang L."/>
            <person name="Pan H."/>
            <person name="Jiang H."/>
            <person name="Wei Q."/>
            <person name="Fang M."/>
            <person name="Yu H."/>
            <person name="Zhu C."/>
            <person name="Cai Y."/>
            <person name="He Y."/>
            <person name="Gan X."/>
            <person name="Zeng H."/>
            <person name="Yu D."/>
            <person name="Zhu Y."/>
            <person name="Jiang H."/>
            <person name="Qiu Q."/>
            <person name="Yang H."/>
            <person name="Zhang Y.E."/>
            <person name="Wang W."/>
            <person name="Zhu M."/>
            <person name="He S."/>
            <person name="Zhang G."/>
        </authorList>
    </citation>
    <scope>NUCLEOTIDE SEQUENCE [LARGE SCALE GENOMIC DNA]</scope>
    <source>
        <strain evidence="3">Bchr_013</strain>
    </source>
</reference>
<dbReference type="InterPro" id="IPR026983">
    <property type="entry name" value="DHC"/>
</dbReference>
<feature type="non-terminal residue" evidence="3">
    <location>
        <position position="507"/>
    </location>
</feature>
<evidence type="ECO:0000259" key="2">
    <source>
        <dbReference type="Pfam" id="PF08385"/>
    </source>
</evidence>
<gene>
    <name evidence="3" type="primary">Dnah5_1</name>
    <name evidence="3" type="ORF">GTO96_0018514</name>
</gene>
<dbReference type="AlphaFoldDB" id="A0A8X8BLG3"/>
<dbReference type="PANTHER" id="PTHR46532:SF13">
    <property type="entry name" value="CYTOPLASMIC DYNEIN 1 HEAVY CHAIN 1"/>
    <property type="match status" value="1"/>
</dbReference>
<name>A0A8X8BLG3_POLSE</name>
<sequence>ASNSEMVDKLEGLLLQWAKQIEQVLTESEQMRKEADDIGPSAELEHWKKRMATFNSLLDEIKSPHVKKVVGVLQVAKSRTLKHWKQLDISITSAANEAKDNVKYLYTLDRFFGPLGKCTPTSMLEHIPSLINSIRMIYSISQYYNTSERMTSLFVKITNQMISTCKAYLYQGVNKIWEHDRNELLKRIQDCTQLNKEYQETFHRVKEKLRESQNERQFEFSENYIFGKFDTFCKRLEKIAYMINTIENLSDLQNVKLEGIEKICIRYQTIVTTTKSKNYDVLDLRKPEFDNDYTEFQYQIQSLYQSLQSYVDSWFEQPLTTERMLELLAKFERIAGDQLDLTEKYLMVLQRYGRDLELVRKLYQKQKDNPPTPRNIPPVAGKIMWARQLFRKIDGPMKILKHKPDILKVAEMKKIIRNYNKVAAVLLEFELLYHRGWCQAVELGRQGLNVSLLVRHHETRELFVNFDPIILRVLYEAKYLYKMGLEVPELVVSMCSHEEQIKDLHIK</sequence>
<feature type="domain" description="Dynein heavy chain tail" evidence="2">
    <location>
        <begin position="7"/>
        <end position="504"/>
    </location>
</feature>
<dbReference type="InterPro" id="IPR013594">
    <property type="entry name" value="Dynein_heavy_tail"/>
</dbReference>
<accession>A0A8X8BLG3</accession>
<proteinExistence type="predicted"/>
<evidence type="ECO:0000313" key="3">
    <source>
        <dbReference type="EMBL" id="KAG2458607.1"/>
    </source>
</evidence>